<evidence type="ECO:0000256" key="3">
    <source>
        <dbReference type="PIRNR" id="PIRNR006439"/>
    </source>
</evidence>
<keyword evidence="3" id="KW-0004">4Fe-4S</keyword>
<dbReference type="InterPro" id="IPR002880">
    <property type="entry name" value="Pyrv_Fd/Flavodoxin_OxRdtase_N"/>
</dbReference>
<dbReference type="AlphaFoldDB" id="A0A1M5DNQ6"/>
<keyword evidence="7" id="KW-1185">Reference proteome</keyword>
<comment type="function">
    <text evidence="3">Catalyzes the ferredoxin-dependent oxidative decarboxylation of arylpyruvates.</text>
</comment>
<accession>A0A1M5DNQ6</accession>
<dbReference type="Pfam" id="PF01855">
    <property type="entry name" value="POR_N"/>
    <property type="match status" value="1"/>
</dbReference>
<dbReference type="CDD" id="cd07034">
    <property type="entry name" value="TPP_PYR_PFOR_IOR-alpha_like"/>
    <property type="match status" value="1"/>
</dbReference>
<dbReference type="Gene3D" id="3.40.50.970">
    <property type="match status" value="2"/>
</dbReference>
<keyword evidence="3" id="KW-0813">Transport</keyword>
<dbReference type="InterPro" id="IPR017721">
    <property type="entry name" value="IorA"/>
</dbReference>
<organism evidence="6 7">
    <name type="scientific">Bacteroides faecichinchillae</name>
    <dbReference type="NCBI Taxonomy" id="871325"/>
    <lineage>
        <taxon>Bacteria</taxon>
        <taxon>Pseudomonadati</taxon>
        <taxon>Bacteroidota</taxon>
        <taxon>Bacteroidia</taxon>
        <taxon>Bacteroidales</taxon>
        <taxon>Bacteroidaceae</taxon>
        <taxon>Bacteroides</taxon>
    </lineage>
</organism>
<keyword evidence="2 3" id="KW-0560">Oxidoreductase</keyword>
<dbReference type="GO" id="GO:0030976">
    <property type="term" value="F:thiamine pyrophosphate binding"/>
    <property type="evidence" value="ECO:0007669"/>
    <property type="project" value="InterPro"/>
</dbReference>
<dbReference type="SUPFAM" id="SSF52518">
    <property type="entry name" value="Thiamin diphosphate-binding fold (THDP-binding)"/>
    <property type="match status" value="2"/>
</dbReference>
<keyword evidence="3" id="KW-0249">Electron transport</keyword>
<dbReference type="GO" id="GO:0043805">
    <property type="term" value="F:indolepyruvate ferredoxin oxidoreductase activity"/>
    <property type="evidence" value="ECO:0007669"/>
    <property type="project" value="UniProtKB-UniRule"/>
</dbReference>
<dbReference type="PIRSF" id="PIRSF006439">
    <property type="entry name" value="Indolepyruvate_ferr_oxidored"/>
    <property type="match status" value="1"/>
</dbReference>
<dbReference type="STRING" id="871325.SAMN05444349_13014"/>
<dbReference type="Pfam" id="PF02775">
    <property type="entry name" value="TPP_enzyme_C"/>
    <property type="match status" value="1"/>
</dbReference>
<dbReference type="OrthoDB" id="9804603at2"/>
<reference evidence="6 7" key="1">
    <citation type="submission" date="2016-11" db="EMBL/GenBank/DDBJ databases">
        <authorList>
            <person name="Jaros S."/>
            <person name="Januszkiewicz K."/>
            <person name="Wedrychowicz H."/>
        </authorList>
    </citation>
    <scope>NUCLEOTIDE SEQUENCE [LARGE SCALE GENOMIC DNA]</scope>
    <source>
        <strain evidence="6 7">DSM 26883</strain>
    </source>
</reference>
<evidence type="ECO:0000259" key="4">
    <source>
        <dbReference type="Pfam" id="PF01855"/>
    </source>
</evidence>
<dbReference type="FunFam" id="3.40.50.970:FF:000039">
    <property type="entry name" value="Indolepyruvate oxidoreductase subunit IorA"/>
    <property type="match status" value="1"/>
</dbReference>
<dbReference type="GO" id="GO:0046872">
    <property type="term" value="F:metal ion binding"/>
    <property type="evidence" value="ECO:0007669"/>
    <property type="project" value="UniProtKB-UniRule"/>
</dbReference>
<dbReference type="EMBL" id="FQVD01000030">
    <property type="protein sequence ID" value="SHF68668.1"/>
    <property type="molecule type" value="Genomic_DNA"/>
</dbReference>
<evidence type="ECO:0000259" key="5">
    <source>
        <dbReference type="Pfam" id="PF02775"/>
    </source>
</evidence>
<keyword evidence="6" id="KW-0670">Pyruvate</keyword>
<dbReference type="InterPro" id="IPR011766">
    <property type="entry name" value="TPP_enzyme_TPP-bd"/>
</dbReference>
<dbReference type="CDD" id="cd02008">
    <property type="entry name" value="TPP_IOR_alpha"/>
    <property type="match status" value="1"/>
</dbReference>
<feature type="domain" description="Pyruvate flavodoxin/ferredoxin oxidoreductase pyrimidine binding" evidence="4">
    <location>
        <begin position="15"/>
        <end position="182"/>
    </location>
</feature>
<dbReference type="Proteomes" id="UP000184436">
    <property type="component" value="Unassembled WGS sequence"/>
</dbReference>
<proteinExistence type="predicted"/>
<dbReference type="PANTHER" id="PTHR43710:SF5">
    <property type="entry name" value="INDOLEPYRUVATE FERREDOXIN OXIDOREDUCTASE ALPHA SUBUNIT"/>
    <property type="match status" value="1"/>
</dbReference>
<evidence type="ECO:0000256" key="2">
    <source>
        <dbReference type="ARBA" id="ARBA00023002"/>
    </source>
</evidence>
<evidence type="ECO:0000313" key="6">
    <source>
        <dbReference type="EMBL" id="SHF68668.1"/>
    </source>
</evidence>
<evidence type="ECO:0000313" key="7">
    <source>
        <dbReference type="Proteomes" id="UP000184436"/>
    </source>
</evidence>
<gene>
    <name evidence="6" type="ORF">SAMN05444349_13014</name>
</gene>
<keyword evidence="1 3" id="KW-0479">Metal-binding</keyword>
<dbReference type="EC" id="1.2.7.8" evidence="3"/>
<feature type="domain" description="Thiamine pyrophosphate enzyme TPP-binding" evidence="5">
    <location>
        <begin position="380"/>
        <end position="513"/>
    </location>
</feature>
<dbReference type="RefSeq" id="WP_025075612.1">
    <property type="nucleotide sequence ID" value="NZ_FQVD01000030.1"/>
</dbReference>
<dbReference type="InterPro" id="IPR029061">
    <property type="entry name" value="THDP-binding"/>
</dbReference>
<dbReference type="GO" id="GO:0044281">
    <property type="term" value="P:small molecule metabolic process"/>
    <property type="evidence" value="ECO:0007669"/>
    <property type="project" value="UniProtKB-ARBA"/>
</dbReference>
<dbReference type="InterPro" id="IPR045025">
    <property type="entry name" value="HACL1-like"/>
</dbReference>
<protein>
    <recommendedName>
        <fullName evidence="3">Indolepyruvate oxidoreductase subunit IorA</fullName>
        <shortName evidence="3">IOR</shortName>
        <ecNumber evidence="3">1.2.7.8</ecNumber>
    </recommendedName>
    <alternativeName>
        <fullName evidence="3">Indolepyruvate ferredoxin oxidoreductase subunit alpha</fullName>
    </alternativeName>
</protein>
<dbReference type="GO" id="GO:0051539">
    <property type="term" value="F:4 iron, 4 sulfur cluster binding"/>
    <property type="evidence" value="ECO:0007669"/>
    <property type="project" value="UniProtKB-UniRule"/>
</dbReference>
<comment type="cofactor">
    <cofactor evidence="3">
        <name>[4Fe-4S] cluster</name>
        <dbReference type="ChEBI" id="CHEBI:49883"/>
    </cofactor>
    <text evidence="3">Binds 2 [4Fe-4S] clusters. In this family the first cluster has a non-standard and varying [4Fe-4S] binding motif CX(2)CX(2)CX(4-5)CP.</text>
</comment>
<sequence length="530" mass="57982">MSKQLLLGDEAIAQAALDAGLSGVYAYPGTPSTEITEYIQMAPITSEQNIHSRWCANEKTAMEAALGMSFVGKRALVCMKHVGMNVAADCFVNSAMTGVKGGLIVVAADDPSMHSSQNEQDSRFYGDFSLIPMYEPSNQQEAYDMVYNGFEFSEKLGEPVLLRMVTRLAHSRSGVKREDQKPQNNIAFSDDPRQFILLPGIARKRYKLLLARQDEFIKASEESPYNKFIDGPNKKLGIIACGIGYNYLMENYPEGCEYPVLKIGQYPLPKKQLLQLVESCDEILVLEDGQPFVEKQLKGYLGIGIKVKGRLDGTLSQDGELNPDSVARAVGKENKSEFGIPSVVEMRPPALCEGCGHRDMYITLTEVLKEEYPSHKVFSDIGCYTLGANAPFNAINSCVDMGASITMAKGAADGGLHPSVAVIGDSTFTHSGMTGLLDCVNENSNVTIVISDNETTAMTGGQDSAGTGRIEAICTGLGVDPAHIRVVVPLKKNYEEMKQIIREEIEYRGVSVIIPRRECIQTLARKKRSK</sequence>
<keyword evidence="3" id="KW-0411">Iron-sulfur</keyword>
<comment type="catalytic activity">
    <reaction evidence="3">
        <text>indole-3-pyruvate + 2 oxidized [2Fe-2S]-[ferredoxin] + CoA = (indol-3-yl)acetyl-CoA + 2 reduced [2Fe-2S]-[ferredoxin] + CO2 + H(+)</text>
        <dbReference type="Rhea" id="RHEA:12645"/>
        <dbReference type="Rhea" id="RHEA-COMP:10000"/>
        <dbReference type="Rhea" id="RHEA-COMP:10001"/>
        <dbReference type="ChEBI" id="CHEBI:15378"/>
        <dbReference type="ChEBI" id="CHEBI:16526"/>
        <dbReference type="ChEBI" id="CHEBI:17640"/>
        <dbReference type="ChEBI" id="CHEBI:33737"/>
        <dbReference type="ChEBI" id="CHEBI:33738"/>
        <dbReference type="ChEBI" id="CHEBI:57271"/>
        <dbReference type="ChEBI" id="CHEBI:57287"/>
        <dbReference type="EC" id="1.2.7.8"/>
    </reaction>
</comment>
<name>A0A1M5DNQ6_9BACE</name>
<dbReference type="PANTHER" id="PTHR43710">
    <property type="entry name" value="2-HYDROXYACYL-COA LYASE"/>
    <property type="match status" value="1"/>
</dbReference>
<evidence type="ECO:0000256" key="1">
    <source>
        <dbReference type="ARBA" id="ARBA00022723"/>
    </source>
</evidence>
<dbReference type="FunFam" id="3.40.50.970:FF:000080">
    <property type="entry name" value="Indolepyruvate oxidoreductase subunit IorA"/>
    <property type="match status" value="1"/>
</dbReference>
<keyword evidence="3" id="KW-0408">Iron</keyword>